<dbReference type="Gene3D" id="3.40.109.10">
    <property type="entry name" value="NADH Oxidase"/>
    <property type="match status" value="2"/>
</dbReference>
<proteinExistence type="predicted"/>
<dbReference type="RefSeq" id="WP_209896324.1">
    <property type="nucleotide sequence ID" value="NZ_JAGGMR010000001.1"/>
</dbReference>
<gene>
    <name evidence="1" type="ORF">BJ987_005962</name>
</gene>
<accession>A0ABS4QQY0</accession>
<reference evidence="1 2" key="1">
    <citation type="submission" date="2021-03" db="EMBL/GenBank/DDBJ databases">
        <title>Sequencing the genomes of 1000 actinobacteria strains.</title>
        <authorList>
            <person name="Klenk H.-P."/>
        </authorList>
    </citation>
    <scope>NUCLEOTIDE SEQUENCE [LARGE SCALE GENOMIC DNA]</scope>
    <source>
        <strain evidence="1 2">DSM 45516</strain>
    </source>
</reference>
<sequence>MSSIAIAPMAWNDLIDPVARPIARIEPLTGPLADAAVQIERMIGRGGDSQARRVPSAGATYPYEILLTPTDSGSLAVLDLARRQAVVGVADEFPLDAAGYHCLLVGRPWLSMRKYGPRGYLYHLLDCGHAVFNLALMHSAPGSPKRVAGPAVVNPPRAEIMGDLLAVGHVPPSAALPETTGEWRLVRVADAQIQAGRTAFEKWAARISPAGPEDPVRFDRVRHLPWDPHGFVATRRSAAALSAGAGTDILTDVVHAAMSAANCVLTQVGLQWPGVQVLSRAGIGERLPDGDLLTGLGGQEQLVDADAFIVISVPRGDGQTIDQRRQALLVAAGVIGQAVYLSATRNAVAVTGIGGIEPEYWNRALVPGQQALYLLGLGRSSGGTKRDALYPGAHG</sequence>
<dbReference type="EMBL" id="JAGGMR010000001">
    <property type="protein sequence ID" value="MBP2193061.1"/>
    <property type="molecule type" value="Genomic_DNA"/>
</dbReference>
<dbReference type="Proteomes" id="UP001519325">
    <property type="component" value="Unassembled WGS sequence"/>
</dbReference>
<organism evidence="1 2">
    <name type="scientific">Nocardia goodfellowii</name>
    <dbReference type="NCBI Taxonomy" id="882446"/>
    <lineage>
        <taxon>Bacteria</taxon>
        <taxon>Bacillati</taxon>
        <taxon>Actinomycetota</taxon>
        <taxon>Actinomycetes</taxon>
        <taxon>Mycobacteriales</taxon>
        <taxon>Nocardiaceae</taxon>
        <taxon>Nocardia</taxon>
    </lineage>
</organism>
<keyword evidence="2" id="KW-1185">Reference proteome</keyword>
<dbReference type="InterPro" id="IPR000415">
    <property type="entry name" value="Nitroreductase-like"/>
</dbReference>
<protein>
    <recommendedName>
        <fullName evidence="3">Nitroreductase domain-containing protein</fullName>
    </recommendedName>
</protein>
<evidence type="ECO:0008006" key="3">
    <source>
        <dbReference type="Google" id="ProtNLM"/>
    </source>
</evidence>
<comment type="caution">
    <text evidence="1">The sequence shown here is derived from an EMBL/GenBank/DDBJ whole genome shotgun (WGS) entry which is preliminary data.</text>
</comment>
<evidence type="ECO:0000313" key="2">
    <source>
        <dbReference type="Proteomes" id="UP001519325"/>
    </source>
</evidence>
<name>A0ABS4QQY0_9NOCA</name>
<evidence type="ECO:0000313" key="1">
    <source>
        <dbReference type="EMBL" id="MBP2193061.1"/>
    </source>
</evidence>